<accession>A0AAW1EAB3</accession>
<dbReference type="EMBL" id="JBCEZU010000434">
    <property type="protein sequence ID" value="KAK9519220.1"/>
    <property type="molecule type" value="Genomic_DNA"/>
</dbReference>
<sequence>MHLKFPSLSLSTHKTKDCKRQNQDFPRHRTTVPCEEYERRKRGVAGVHGQTIRTPAVCVARSQVDFERKTDAIALLKQELSSTRQSGK</sequence>
<name>A0AAW1EAB3_ZOAVI</name>
<evidence type="ECO:0000313" key="3">
    <source>
        <dbReference type="Proteomes" id="UP001488805"/>
    </source>
</evidence>
<organism evidence="2 3">
    <name type="scientific">Zoarces viviparus</name>
    <name type="common">Viviparous eelpout</name>
    <name type="synonym">Blennius viviparus</name>
    <dbReference type="NCBI Taxonomy" id="48416"/>
    <lineage>
        <taxon>Eukaryota</taxon>
        <taxon>Metazoa</taxon>
        <taxon>Chordata</taxon>
        <taxon>Craniata</taxon>
        <taxon>Vertebrata</taxon>
        <taxon>Euteleostomi</taxon>
        <taxon>Actinopterygii</taxon>
        <taxon>Neopterygii</taxon>
        <taxon>Teleostei</taxon>
        <taxon>Neoteleostei</taxon>
        <taxon>Acanthomorphata</taxon>
        <taxon>Eupercaria</taxon>
        <taxon>Perciformes</taxon>
        <taxon>Cottioidei</taxon>
        <taxon>Zoarcales</taxon>
        <taxon>Zoarcidae</taxon>
        <taxon>Zoarcinae</taxon>
        <taxon>Zoarces</taxon>
    </lineage>
</organism>
<proteinExistence type="predicted"/>
<comment type="caution">
    <text evidence="2">The sequence shown here is derived from an EMBL/GenBank/DDBJ whole genome shotgun (WGS) entry which is preliminary data.</text>
</comment>
<feature type="region of interest" description="Disordered" evidence="1">
    <location>
        <begin position="1"/>
        <end position="24"/>
    </location>
</feature>
<keyword evidence="3" id="KW-1185">Reference proteome</keyword>
<dbReference type="Proteomes" id="UP001488805">
    <property type="component" value="Unassembled WGS sequence"/>
</dbReference>
<protein>
    <submittedName>
        <fullName evidence="2">Uncharacterized protein</fullName>
    </submittedName>
</protein>
<reference evidence="2 3" key="1">
    <citation type="journal article" date="2024" name="Genome Biol. Evol.">
        <title>Chromosome-level genome assembly of the viviparous eelpout Zoarces viviparus.</title>
        <authorList>
            <person name="Fuhrmann N."/>
            <person name="Brasseur M.V."/>
            <person name="Bakowski C.E."/>
            <person name="Podsiadlowski L."/>
            <person name="Prost S."/>
            <person name="Krehenwinkel H."/>
            <person name="Mayer C."/>
        </authorList>
    </citation>
    <scope>NUCLEOTIDE SEQUENCE [LARGE SCALE GENOMIC DNA]</scope>
    <source>
        <strain evidence="2">NO-MEL_2022_Ind0_liver</strain>
    </source>
</reference>
<dbReference type="AlphaFoldDB" id="A0AAW1EAB3"/>
<evidence type="ECO:0000256" key="1">
    <source>
        <dbReference type="SAM" id="MobiDB-lite"/>
    </source>
</evidence>
<evidence type="ECO:0000313" key="2">
    <source>
        <dbReference type="EMBL" id="KAK9519220.1"/>
    </source>
</evidence>
<gene>
    <name evidence="2" type="ORF">VZT92_021961</name>
</gene>
<feature type="compositionally biased region" description="Basic and acidic residues" evidence="1">
    <location>
        <begin position="14"/>
        <end position="24"/>
    </location>
</feature>